<evidence type="ECO:0000256" key="1">
    <source>
        <dbReference type="SAM" id="MobiDB-lite"/>
    </source>
</evidence>
<dbReference type="Pfam" id="PF00566">
    <property type="entry name" value="RabGAP-TBC"/>
    <property type="match status" value="1"/>
</dbReference>
<feature type="region of interest" description="Disordered" evidence="1">
    <location>
        <begin position="1"/>
        <end position="46"/>
    </location>
</feature>
<dbReference type="PANTHER" id="PTHR16110">
    <property type="entry name" value="TBC1 DOMAIN FAMILY MEMBER 19"/>
    <property type="match status" value="1"/>
</dbReference>
<evidence type="ECO:0000313" key="3">
    <source>
        <dbReference type="EMBL" id="GMI35899.1"/>
    </source>
</evidence>
<dbReference type="InterPro" id="IPR035969">
    <property type="entry name" value="Rab-GAP_TBC_sf"/>
</dbReference>
<feature type="region of interest" description="Disordered" evidence="1">
    <location>
        <begin position="114"/>
        <end position="139"/>
    </location>
</feature>
<evidence type="ECO:0000313" key="4">
    <source>
        <dbReference type="Proteomes" id="UP001165065"/>
    </source>
</evidence>
<keyword evidence="4" id="KW-1185">Reference proteome</keyword>
<gene>
    <name evidence="3" type="ORF">TrCOL_g9848</name>
</gene>
<dbReference type="SUPFAM" id="SSF47923">
    <property type="entry name" value="Ypt/Rab-GAP domain of gyp1p"/>
    <property type="match status" value="1"/>
</dbReference>
<name>A0A9W7G739_9STRA</name>
<sequence>MPPPSDRSQHPRSSPGVALRSPPSHNPLSSPSSLPSKLSPPLSENPTLREELLSYLERDVFYLEGKAAVEKQVLGLVREDGALTSKKTNKTSLRSINDEIRAVAMERQEAMAKVVKSSRDDASREEGAAERGEEGEAKTASEKKKIRFIFDSEDLLDACKRIPATRNLGMDKDVTYGLIKVMFATPDLVDMREKFRELHPHNLQVGIDDILEDSSRFVAHRQALGLKVIEEEYIPIARQYCKYGVPSSLRGRVYRVAMGMAGSVGAKERRYFSGLTNSMKALKYPIHDELFTMDCVTTVANDMSFFPFAEPLTNVVLAFSRDDWLREMSRARANECLEHVCEDGSTIKVPASSVHPFKGFVKYASPLALTYQEEEEIYFTFRAMYASLWSKLNTISSKEGELLHVVKTFEELLFALHPGLFLHLLSIGVDPLQVAFPWIHLAFSNVLDAEQLLLLWDRLVGYDDLTILSLFAASIFLFRAEILLCCGSKEEVGNVFKGNWGRRLKVVPLLQAVLWPDVLK</sequence>
<feature type="compositionally biased region" description="Low complexity" evidence="1">
    <location>
        <begin position="21"/>
        <end position="42"/>
    </location>
</feature>
<dbReference type="Proteomes" id="UP001165065">
    <property type="component" value="Unassembled WGS sequence"/>
</dbReference>
<dbReference type="OrthoDB" id="10249775at2759"/>
<feature type="compositionally biased region" description="Basic and acidic residues" evidence="1">
    <location>
        <begin position="117"/>
        <end position="139"/>
    </location>
</feature>
<dbReference type="AlphaFoldDB" id="A0A9W7G739"/>
<comment type="caution">
    <text evidence="3">The sequence shown here is derived from an EMBL/GenBank/DDBJ whole genome shotgun (WGS) entry which is preliminary data.</text>
</comment>
<accession>A0A9W7G739</accession>
<proteinExistence type="predicted"/>
<protein>
    <recommendedName>
        <fullName evidence="2">Rab-GAP TBC domain-containing protein</fullName>
    </recommendedName>
</protein>
<dbReference type="PANTHER" id="PTHR16110:SF1">
    <property type="entry name" value="TBC1 DOMAIN FAMILY MEMBER 19"/>
    <property type="match status" value="1"/>
</dbReference>
<dbReference type="InterPro" id="IPR000195">
    <property type="entry name" value="Rab-GAP-TBC_dom"/>
</dbReference>
<organism evidence="3 4">
    <name type="scientific">Triparma columacea</name>
    <dbReference type="NCBI Taxonomy" id="722753"/>
    <lineage>
        <taxon>Eukaryota</taxon>
        <taxon>Sar</taxon>
        <taxon>Stramenopiles</taxon>
        <taxon>Ochrophyta</taxon>
        <taxon>Bolidophyceae</taxon>
        <taxon>Parmales</taxon>
        <taxon>Triparmaceae</taxon>
        <taxon>Triparma</taxon>
    </lineage>
</organism>
<dbReference type="InterPro" id="IPR042507">
    <property type="entry name" value="TBC1D19"/>
</dbReference>
<dbReference type="EMBL" id="BRYA01000061">
    <property type="protein sequence ID" value="GMI35899.1"/>
    <property type="molecule type" value="Genomic_DNA"/>
</dbReference>
<dbReference type="PROSITE" id="PS50086">
    <property type="entry name" value="TBC_RABGAP"/>
    <property type="match status" value="1"/>
</dbReference>
<dbReference type="Gene3D" id="1.10.472.80">
    <property type="entry name" value="Ypt/Rab-GAP domain of gyp1p, domain 3"/>
    <property type="match status" value="1"/>
</dbReference>
<reference evidence="4" key="1">
    <citation type="journal article" date="2023" name="Commun. Biol.">
        <title>Genome analysis of Parmales, the sister group of diatoms, reveals the evolutionary specialization of diatoms from phago-mixotrophs to photoautotrophs.</title>
        <authorList>
            <person name="Ban H."/>
            <person name="Sato S."/>
            <person name="Yoshikawa S."/>
            <person name="Yamada K."/>
            <person name="Nakamura Y."/>
            <person name="Ichinomiya M."/>
            <person name="Sato N."/>
            <person name="Blanc-Mathieu R."/>
            <person name="Endo H."/>
            <person name="Kuwata A."/>
            <person name="Ogata H."/>
        </authorList>
    </citation>
    <scope>NUCLEOTIDE SEQUENCE [LARGE SCALE GENOMIC DNA]</scope>
</reference>
<evidence type="ECO:0000259" key="2">
    <source>
        <dbReference type="PROSITE" id="PS50086"/>
    </source>
</evidence>
<feature type="domain" description="Rab-GAP TBC" evidence="2">
    <location>
        <begin position="244"/>
        <end position="463"/>
    </location>
</feature>